<proteinExistence type="predicted"/>
<dbReference type="InterPro" id="IPR041581">
    <property type="entry name" value="Glyoxalase_6"/>
</dbReference>
<dbReference type="InterPro" id="IPR029068">
    <property type="entry name" value="Glyas_Bleomycin-R_OHBP_Dase"/>
</dbReference>
<dbReference type="Pfam" id="PF18029">
    <property type="entry name" value="Glyoxalase_6"/>
    <property type="match status" value="1"/>
</dbReference>
<dbReference type="AlphaFoldDB" id="A0A952FSL1"/>
<dbReference type="CDD" id="cd06587">
    <property type="entry name" value="VOC"/>
    <property type="match status" value="1"/>
</dbReference>
<sequence length="141" mass="15440">APALARFWAAALDGYAVRAYDQAEIDRLATLGLTPETDPVVLVDGPGPSLCFHQVPERNYTNNRVHLDIAAADHAAEVRRLLALGAKVQREAEGYTVMLDPEGNQFCVVESRPGRVQSHAPLVSLLKKALALHRHMSHRTV</sequence>
<comment type="caution">
    <text evidence="2">The sequence shown here is derived from an EMBL/GenBank/DDBJ whole genome shotgun (WGS) entry which is preliminary data.</text>
</comment>
<feature type="non-terminal residue" evidence="2">
    <location>
        <position position="1"/>
    </location>
</feature>
<evidence type="ECO:0000259" key="1">
    <source>
        <dbReference type="Pfam" id="PF18029"/>
    </source>
</evidence>
<feature type="domain" description="Glyoxalase-like" evidence="1">
    <location>
        <begin position="2"/>
        <end position="109"/>
    </location>
</feature>
<organism evidence="2 3">
    <name type="scientific">Inquilinus limosus</name>
    <dbReference type="NCBI Taxonomy" id="171674"/>
    <lineage>
        <taxon>Bacteria</taxon>
        <taxon>Pseudomonadati</taxon>
        <taxon>Pseudomonadota</taxon>
        <taxon>Alphaproteobacteria</taxon>
        <taxon>Rhodospirillales</taxon>
        <taxon>Rhodospirillaceae</taxon>
        <taxon>Inquilinus</taxon>
    </lineage>
</organism>
<dbReference type="SUPFAM" id="SSF54593">
    <property type="entry name" value="Glyoxalase/Bleomycin resistance protein/Dihydroxybiphenyl dioxygenase"/>
    <property type="match status" value="1"/>
</dbReference>
<dbReference type="EMBL" id="JAEKLZ010000421">
    <property type="protein sequence ID" value="MBW8728530.1"/>
    <property type="molecule type" value="Genomic_DNA"/>
</dbReference>
<protein>
    <recommendedName>
        <fullName evidence="1">Glyoxalase-like domain-containing protein</fullName>
    </recommendedName>
</protein>
<dbReference type="Gene3D" id="3.10.180.10">
    <property type="entry name" value="2,3-Dihydroxybiphenyl 1,2-Dioxygenase, domain 1"/>
    <property type="match status" value="1"/>
</dbReference>
<reference evidence="2" key="1">
    <citation type="submission" date="2020-06" db="EMBL/GenBank/DDBJ databases">
        <title>Stable isotope informed genome-resolved metagenomics uncovers potential trophic interactions in rhizosphere soil.</title>
        <authorList>
            <person name="Starr E.P."/>
            <person name="Shi S."/>
            <person name="Blazewicz S.J."/>
            <person name="Koch B.J."/>
            <person name="Probst A.J."/>
            <person name="Hungate B.A."/>
            <person name="Pett-Ridge J."/>
            <person name="Firestone M.K."/>
            <person name="Banfield J.F."/>
        </authorList>
    </citation>
    <scope>NUCLEOTIDE SEQUENCE</scope>
    <source>
        <strain evidence="2">YM_69_17</strain>
    </source>
</reference>
<dbReference type="PANTHER" id="PTHR35908">
    <property type="entry name" value="HYPOTHETICAL FUSION PROTEIN"/>
    <property type="match status" value="1"/>
</dbReference>
<dbReference type="PANTHER" id="PTHR35908:SF1">
    <property type="entry name" value="CONSERVED PROTEIN"/>
    <property type="match status" value="1"/>
</dbReference>
<evidence type="ECO:0000313" key="3">
    <source>
        <dbReference type="Proteomes" id="UP000700706"/>
    </source>
</evidence>
<evidence type="ECO:0000313" key="2">
    <source>
        <dbReference type="EMBL" id="MBW8728530.1"/>
    </source>
</evidence>
<dbReference type="Proteomes" id="UP000700706">
    <property type="component" value="Unassembled WGS sequence"/>
</dbReference>
<accession>A0A952FSL1</accession>
<gene>
    <name evidence="2" type="ORF">JF625_25725</name>
</gene>
<name>A0A952FSL1_9PROT</name>